<keyword evidence="2" id="KW-1185">Reference proteome</keyword>
<reference evidence="1 2" key="1">
    <citation type="journal article" date="2014" name="Environ. Microbiol.">
        <title>Comparative genomics of the marine bacterial genus Glaciecola reveals the high degree of genomic diversity and genomic characteristic for cold adaptation.</title>
        <authorList>
            <person name="Qin Q.L."/>
            <person name="Xie B.B."/>
            <person name="Yu Y."/>
            <person name="Shu Y.L."/>
            <person name="Rong J.C."/>
            <person name="Zhang Y.J."/>
            <person name="Zhao D.L."/>
            <person name="Chen X.L."/>
            <person name="Zhang X.Y."/>
            <person name="Chen B."/>
            <person name="Zhou B.C."/>
            <person name="Zhang Y.Z."/>
        </authorList>
    </citation>
    <scope>NUCLEOTIDE SEQUENCE [LARGE SCALE GENOMIC DNA]</scope>
    <source>
        <strain evidence="1 2">NO2</strain>
    </source>
</reference>
<dbReference type="EMBL" id="BAEK01000073">
    <property type="protein sequence ID" value="GAC06887.1"/>
    <property type="molecule type" value="Genomic_DNA"/>
</dbReference>
<proteinExistence type="predicted"/>
<accession>A0ABQ0ICC6</accession>
<name>A0ABQ0ICC6_9ALTE</name>
<sequence>MMKAKSGVAIAISRCDLAMCFSDILATPIRYYFIFYI</sequence>
<protein>
    <submittedName>
        <fullName evidence="1">Uncharacterized protein</fullName>
    </submittedName>
</protein>
<evidence type="ECO:0000313" key="1">
    <source>
        <dbReference type="EMBL" id="GAC06887.1"/>
    </source>
</evidence>
<organism evidence="1 2">
    <name type="scientific">Paraglaciecola agarilytica NO2</name>
    <dbReference type="NCBI Taxonomy" id="1125747"/>
    <lineage>
        <taxon>Bacteria</taxon>
        <taxon>Pseudomonadati</taxon>
        <taxon>Pseudomonadota</taxon>
        <taxon>Gammaproteobacteria</taxon>
        <taxon>Alteromonadales</taxon>
        <taxon>Alteromonadaceae</taxon>
        <taxon>Paraglaciecola</taxon>
    </lineage>
</organism>
<gene>
    <name evidence="1" type="ORF">GAGA_4054</name>
</gene>
<comment type="caution">
    <text evidence="1">The sequence shown here is derived from an EMBL/GenBank/DDBJ whole genome shotgun (WGS) entry which is preliminary data.</text>
</comment>
<dbReference type="Proteomes" id="UP000008372">
    <property type="component" value="Unassembled WGS sequence"/>
</dbReference>
<evidence type="ECO:0000313" key="2">
    <source>
        <dbReference type="Proteomes" id="UP000008372"/>
    </source>
</evidence>